<organism evidence="6">
    <name type="scientific">Caldiarchaeum subterraneum</name>
    <dbReference type="NCBI Taxonomy" id="311458"/>
    <lineage>
        <taxon>Archaea</taxon>
        <taxon>Nitrososphaerota</taxon>
        <taxon>Candidatus Caldarchaeales</taxon>
        <taxon>Candidatus Caldarchaeaceae</taxon>
        <taxon>Candidatus Caldarchaeum</taxon>
    </lineage>
</organism>
<feature type="transmembrane region" description="Helical" evidence="5">
    <location>
        <begin position="68"/>
        <end position="87"/>
    </location>
</feature>
<keyword evidence="4 5" id="KW-0472">Membrane</keyword>
<feature type="transmembrane region" description="Helical" evidence="5">
    <location>
        <begin position="229"/>
        <end position="249"/>
    </location>
</feature>
<feature type="transmembrane region" description="Helical" evidence="5">
    <location>
        <begin position="30"/>
        <end position="56"/>
    </location>
</feature>
<dbReference type="EMBL" id="DTAD01000073">
    <property type="protein sequence ID" value="HGN90775.1"/>
    <property type="molecule type" value="Genomic_DNA"/>
</dbReference>
<dbReference type="PANTHER" id="PTHR33514">
    <property type="entry name" value="PROTEIN ABCI12, CHLOROPLASTIC"/>
    <property type="match status" value="1"/>
</dbReference>
<accession>A0A7C4I7C7</accession>
<name>A0A7C4I7C7_CALS0</name>
<sequence length="265" mass="29899">MSLFEGLRFRPGTTFIHRLDPRVKLATSTMVLITAVIHIDIVIILFLLMLESLVILSAKVQNLWIKTIRGALPLVAIVFAITFFSQYSREPVISTGLGYALTYSLRLLVFLSSFSLFFLTTTPDEIALTLQQLRVPYEYTFAFVSAIRFTPVMAEELQIVLDAQRARGLEVDKGPFTKRIRNLIPVLVPLLVNVIRRSYELAEAMEVKCFGASRKRTSLKQLNMSRKDIFFLVVVLILFSVGVSVKLLGLEPVKTLPLLGQFFPA</sequence>
<evidence type="ECO:0000256" key="4">
    <source>
        <dbReference type="ARBA" id="ARBA00023136"/>
    </source>
</evidence>
<dbReference type="GO" id="GO:0005886">
    <property type="term" value="C:plasma membrane"/>
    <property type="evidence" value="ECO:0007669"/>
    <property type="project" value="TreeGrafter"/>
</dbReference>
<dbReference type="Pfam" id="PF02361">
    <property type="entry name" value="CbiQ"/>
    <property type="match status" value="1"/>
</dbReference>
<reference evidence="6" key="1">
    <citation type="journal article" date="2020" name="mSystems">
        <title>Genome- and Community-Level Interaction Insights into Carbon Utilization and Element Cycling Functions of Hydrothermarchaeota in Hydrothermal Sediment.</title>
        <authorList>
            <person name="Zhou Z."/>
            <person name="Liu Y."/>
            <person name="Xu W."/>
            <person name="Pan J."/>
            <person name="Luo Z.H."/>
            <person name="Li M."/>
        </authorList>
    </citation>
    <scope>NUCLEOTIDE SEQUENCE [LARGE SCALE GENOMIC DNA]</scope>
    <source>
        <strain evidence="6">SpSt-613</strain>
    </source>
</reference>
<proteinExistence type="predicted"/>
<protein>
    <submittedName>
        <fullName evidence="6">Energy-coupling factor transporter transmembrane protein EcfT</fullName>
    </submittedName>
</protein>
<evidence type="ECO:0000256" key="3">
    <source>
        <dbReference type="ARBA" id="ARBA00022989"/>
    </source>
</evidence>
<evidence type="ECO:0000256" key="5">
    <source>
        <dbReference type="SAM" id="Phobius"/>
    </source>
</evidence>
<dbReference type="PANTHER" id="PTHR33514:SF13">
    <property type="entry name" value="PROTEIN ABCI12, CHLOROPLASTIC"/>
    <property type="match status" value="1"/>
</dbReference>
<dbReference type="InterPro" id="IPR003339">
    <property type="entry name" value="ABC/ECF_trnsptr_transmembrane"/>
</dbReference>
<evidence type="ECO:0000256" key="2">
    <source>
        <dbReference type="ARBA" id="ARBA00022692"/>
    </source>
</evidence>
<comment type="caution">
    <text evidence="6">The sequence shown here is derived from an EMBL/GenBank/DDBJ whole genome shotgun (WGS) entry which is preliminary data.</text>
</comment>
<dbReference type="CDD" id="cd16914">
    <property type="entry name" value="EcfT"/>
    <property type="match status" value="1"/>
</dbReference>
<keyword evidence="2 5" id="KW-0812">Transmembrane</keyword>
<dbReference type="AlphaFoldDB" id="A0A7C4I7C7"/>
<keyword evidence="3 5" id="KW-1133">Transmembrane helix</keyword>
<feature type="transmembrane region" description="Helical" evidence="5">
    <location>
        <begin position="99"/>
        <end position="119"/>
    </location>
</feature>
<comment type="subcellular location">
    <subcellularLocation>
        <location evidence="1">Membrane</location>
        <topology evidence="1">Multi-pass membrane protein</topology>
    </subcellularLocation>
</comment>
<gene>
    <name evidence="6" type="ORF">ENT82_06595</name>
</gene>
<evidence type="ECO:0000313" key="6">
    <source>
        <dbReference type="EMBL" id="HGN90775.1"/>
    </source>
</evidence>
<evidence type="ECO:0000256" key="1">
    <source>
        <dbReference type="ARBA" id="ARBA00004141"/>
    </source>
</evidence>